<evidence type="ECO:0000256" key="2">
    <source>
        <dbReference type="SAM" id="MobiDB-lite"/>
    </source>
</evidence>
<organism evidence="4 5">
    <name type="scientific">Chromobacterium violaceum</name>
    <dbReference type="NCBI Taxonomy" id="536"/>
    <lineage>
        <taxon>Bacteria</taxon>
        <taxon>Pseudomonadati</taxon>
        <taxon>Pseudomonadota</taxon>
        <taxon>Betaproteobacteria</taxon>
        <taxon>Neisseriales</taxon>
        <taxon>Chromobacteriaceae</taxon>
        <taxon>Chromobacterium</taxon>
    </lineage>
</organism>
<comment type="subcellular location">
    <subcellularLocation>
        <location evidence="1">Cell membrane</location>
    </subcellularLocation>
</comment>
<dbReference type="PANTHER" id="PTHR22683:SF41">
    <property type="entry name" value="DNA TRANSLOCASE FTSK"/>
    <property type="match status" value="1"/>
</dbReference>
<feature type="compositionally biased region" description="Low complexity" evidence="2">
    <location>
        <begin position="145"/>
        <end position="163"/>
    </location>
</feature>
<dbReference type="InterPro" id="IPR036390">
    <property type="entry name" value="WH_DNA-bd_sf"/>
</dbReference>
<dbReference type="InterPro" id="IPR036388">
    <property type="entry name" value="WH-like_DNA-bd_sf"/>
</dbReference>
<dbReference type="InterPro" id="IPR050206">
    <property type="entry name" value="FtsK/SpoIIIE/SftA"/>
</dbReference>
<dbReference type="RefSeq" id="WP_087698488.1">
    <property type="nucleotide sequence ID" value="NZ_JBCDMD010000003.1"/>
</dbReference>
<dbReference type="Pfam" id="PF09397">
    <property type="entry name" value="FtsK_gamma"/>
    <property type="match status" value="1"/>
</dbReference>
<keyword evidence="5" id="KW-1185">Reference proteome</keyword>
<dbReference type="Proteomes" id="UP000196342">
    <property type="component" value="Unassembled WGS sequence"/>
</dbReference>
<accession>A0A202B572</accession>
<dbReference type="SUPFAM" id="SSF46785">
    <property type="entry name" value="Winged helix' DNA-binding domain"/>
    <property type="match status" value="1"/>
</dbReference>
<proteinExistence type="predicted"/>
<dbReference type="AlphaFoldDB" id="A0A202B572"/>
<protein>
    <recommendedName>
        <fullName evidence="3">FtsK gamma domain-containing protein</fullName>
    </recommendedName>
</protein>
<reference evidence="4 5" key="1">
    <citation type="submission" date="2017-05" db="EMBL/GenBank/DDBJ databases">
        <title>Chromobacterium violaceum GHPS1 isolated from Hydrocarbon polluted soil in French Guiana display an awesome secondary metabolite arsenal and a battery of drug and heavy-metal-resistance and detoxification of xenobiotics proteins.</title>
        <authorList>
            <person name="Belbahri L."/>
        </authorList>
    </citation>
    <scope>NUCLEOTIDE SEQUENCE [LARGE SCALE GENOMIC DNA]</scope>
    <source>
        <strain evidence="4 5">GHPS1</strain>
    </source>
</reference>
<name>A0A202B572_CHRVL</name>
<dbReference type="EMBL" id="NHOO01000016">
    <property type="protein sequence ID" value="OVE46717.1"/>
    <property type="molecule type" value="Genomic_DNA"/>
</dbReference>
<evidence type="ECO:0000259" key="3">
    <source>
        <dbReference type="SMART" id="SM00843"/>
    </source>
</evidence>
<dbReference type="PANTHER" id="PTHR22683">
    <property type="entry name" value="SPORULATION PROTEIN RELATED"/>
    <property type="match status" value="1"/>
</dbReference>
<comment type="caution">
    <text evidence="4">The sequence shown here is derived from an EMBL/GenBank/DDBJ whole genome shotgun (WGS) entry which is preliminary data.</text>
</comment>
<evidence type="ECO:0000256" key="1">
    <source>
        <dbReference type="ARBA" id="ARBA00004236"/>
    </source>
</evidence>
<feature type="region of interest" description="Disordered" evidence="2">
    <location>
        <begin position="145"/>
        <end position="166"/>
    </location>
</feature>
<gene>
    <name evidence="4" type="ORF">CBW21_17635</name>
</gene>
<feature type="domain" description="FtsK gamma" evidence="3">
    <location>
        <begin position="164"/>
        <end position="228"/>
    </location>
</feature>
<dbReference type="SMART" id="SM00843">
    <property type="entry name" value="Ftsk_gamma"/>
    <property type="match status" value="1"/>
</dbReference>
<dbReference type="InterPro" id="IPR018541">
    <property type="entry name" value="Ftsk_gamma"/>
</dbReference>
<dbReference type="Gene3D" id="1.10.10.10">
    <property type="entry name" value="Winged helix-like DNA-binding domain superfamily/Winged helix DNA-binding domain"/>
    <property type="match status" value="1"/>
</dbReference>
<evidence type="ECO:0000313" key="5">
    <source>
        <dbReference type="Proteomes" id="UP000196342"/>
    </source>
</evidence>
<sequence>MSLFTFEGRAEITHINTRKEGPDEDKVLAVDIKLTARAPAALISFFDEQLASVLYLDSGAVRNQMMEPIKFKHDVPDCELVIGRLQFMGAKVSKFQIEPVDGFQINLTWQNSFQPSGNDVAILSEYLKDEIDVYVAAQPDLFGQAQAGDGDGTGSSTTTTAGSGDEDDPLFSEACHLVMQSGKATISNVQRHLRIGYNRAARLIDSMEGIGIVSAMQSNGNREVLTTR</sequence>
<evidence type="ECO:0000313" key="4">
    <source>
        <dbReference type="EMBL" id="OVE46717.1"/>
    </source>
</evidence>